<dbReference type="AlphaFoldDB" id="A0A195FTJ8"/>
<organism evidence="2 3">
    <name type="scientific">Trachymyrmex septentrionalis</name>
    <dbReference type="NCBI Taxonomy" id="34720"/>
    <lineage>
        <taxon>Eukaryota</taxon>
        <taxon>Metazoa</taxon>
        <taxon>Ecdysozoa</taxon>
        <taxon>Arthropoda</taxon>
        <taxon>Hexapoda</taxon>
        <taxon>Insecta</taxon>
        <taxon>Pterygota</taxon>
        <taxon>Neoptera</taxon>
        <taxon>Endopterygota</taxon>
        <taxon>Hymenoptera</taxon>
        <taxon>Apocrita</taxon>
        <taxon>Aculeata</taxon>
        <taxon>Formicoidea</taxon>
        <taxon>Formicidae</taxon>
        <taxon>Myrmicinae</taxon>
        <taxon>Trachymyrmex</taxon>
    </lineage>
</organism>
<gene>
    <name evidence="2" type="ORF">ALC56_02014</name>
</gene>
<accession>A0A195FTJ8</accession>
<evidence type="ECO:0000313" key="3">
    <source>
        <dbReference type="Proteomes" id="UP000078541"/>
    </source>
</evidence>
<protein>
    <submittedName>
        <fullName evidence="2">Uncharacterized protein</fullName>
    </submittedName>
</protein>
<dbReference type="EMBL" id="KQ981276">
    <property type="protein sequence ID" value="KYN43751.1"/>
    <property type="molecule type" value="Genomic_DNA"/>
</dbReference>
<sequence length="163" mass="17604">MALGDAICMREADYKDDRKTDAIITRIDGKPMIIHGGIISGLFHEDGISEIAGIPFRELSHSFATSAANVFNGFREHIDNFRTRLAQRINIPPEYPTLHRLVHGDIWPNVARPAPIVPGRLIISPRPIGGNYRGIGDSIDSGAASAGAASSAASRRLAKYSST</sequence>
<keyword evidence="3" id="KW-1185">Reference proteome</keyword>
<dbReference type="Proteomes" id="UP000078541">
    <property type="component" value="Unassembled WGS sequence"/>
</dbReference>
<evidence type="ECO:0000313" key="2">
    <source>
        <dbReference type="EMBL" id="KYN43751.1"/>
    </source>
</evidence>
<feature type="compositionally biased region" description="Low complexity" evidence="1">
    <location>
        <begin position="143"/>
        <end position="154"/>
    </location>
</feature>
<reference evidence="2 3" key="1">
    <citation type="submission" date="2016-03" db="EMBL/GenBank/DDBJ databases">
        <title>Trachymyrmex septentrionalis WGS genome.</title>
        <authorList>
            <person name="Nygaard S."/>
            <person name="Hu H."/>
            <person name="Boomsma J."/>
            <person name="Zhang G."/>
        </authorList>
    </citation>
    <scope>NUCLEOTIDE SEQUENCE [LARGE SCALE GENOMIC DNA]</scope>
    <source>
        <strain evidence="2">Tsep2-gDNA-1</strain>
        <tissue evidence="2">Whole body</tissue>
    </source>
</reference>
<feature type="region of interest" description="Disordered" evidence="1">
    <location>
        <begin position="143"/>
        <end position="163"/>
    </location>
</feature>
<evidence type="ECO:0000256" key="1">
    <source>
        <dbReference type="SAM" id="MobiDB-lite"/>
    </source>
</evidence>
<name>A0A195FTJ8_9HYME</name>
<proteinExistence type="predicted"/>